<dbReference type="Proteomes" id="UP000824890">
    <property type="component" value="Unassembled WGS sequence"/>
</dbReference>
<accession>A0ABQ8DJN8</accession>
<dbReference type="Pfam" id="PF02458">
    <property type="entry name" value="Transferase"/>
    <property type="match status" value="2"/>
</dbReference>
<evidence type="ECO:0008006" key="5">
    <source>
        <dbReference type="Google" id="ProtNLM"/>
    </source>
</evidence>
<sequence length="950" mass="104474">VSDTTENDIHIRQYEDRGARLIADSAVHKSRFQSYVAREMASSFNVIDMSRITPADSSVSLTLPLTFFDLLWYKFHPVERVIFYRSTDATRPFFDSSIVPNLKSSLSSSLSHYLPLAGKLVWDSLGKKPSLVYSPNDAVLFTVAESSADFSLLTGQKRFPAAELYPLVPELQNSDDSASAVSFQVTLFPNRGFSIGVSAHHAVLDGKTTTMFLKFWADTCKRRQDQTVNTSLPQDLIPLYDRTVIKDPKDIETEVMNLWSSLLKAFSGGKEPDNPKSLKILPSPKLSPDVVRFTLDLTREDIQTLRERLKRESSASSSPKELRLSTFVVTYSYALTCIIRARGGDPSRPVGYGFAVDCRSLLDPPVPPNYFGNCVSAMFKIPLKAERFMGEEGFLIAARYVSDSVEELDETVALKVPEVLAAIQTITQELQVVSVAGSTRFGVYGLDFGWGKPERVVIVSIDQGEAISMAEGRDGNGGVEIGFSLKKHEMEALIDLLLVIVSIDQGEANSMAEGRDGNGGVEIGFSLKKHEMEALIDLLLTPSASSESLTLPLTYFDIFWYKFHPVERVIFYQLTDATRPFFDSVIVPNLKSSLSSSLSHYLPLAGNLVWDSLDQKPSIVYSPNDAVSLTVAESNSDLSRLAGNKPFPTAELHPLVPELQVTDDSASAVSFQVTLFPNQGFCIGVTAHHAVLDGKTATMFLKFWADTCKHQQDQTANASPPQDLLPIYDRTISPDVVRFTLDLTREDIQTLRERLKRESSASPSPKELRLSTFVVTYSYALTCLIRARGGDPSRPIGYGFAVDCRGLLDPPVPSSYFGNCVSATFKMPLTAETFMGEEGFLAAASSVSDLVEELDETVALKLPDILASFPILPPGSQLVSVAGSTRFGVYGLDFGWGRPERVLVVSIDQGEAISMAEGRDGNGGVEIGFSLKKHEMEALIDLLKIDHFSF</sequence>
<keyword evidence="4" id="KW-1185">Reference proteome</keyword>
<evidence type="ECO:0000313" key="4">
    <source>
        <dbReference type="Proteomes" id="UP000824890"/>
    </source>
</evidence>
<name>A0ABQ8DJN8_BRANA</name>
<dbReference type="EMBL" id="JAGKQM010000004">
    <property type="protein sequence ID" value="KAH0929518.1"/>
    <property type="molecule type" value="Genomic_DNA"/>
</dbReference>
<dbReference type="Gene3D" id="3.30.559.10">
    <property type="entry name" value="Chloramphenicol acetyltransferase-like domain"/>
    <property type="match status" value="4"/>
</dbReference>
<evidence type="ECO:0000256" key="2">
    <source>
        <dbReference type="ARBA" id="ARBA00023315"/>
    </source>
</evidence>
<dbReference type="SUPFAM" id="SSF52777">
    <property type="entry name" value="CoA-dependent acyltransferases"/>
    <property type="match status" value="2"/>
</dbReference>
<keyword evidence="2" id="KW-0012">Acyltransferase</keyword>
<dbReference type="InterPro" id="IPR051504">
    <property type="entry name" value="Plant_metabolite_acyltrans"/>
</dbReference>
<dbReference type="InterPro" id="IPR023213">
    <property type="entry name" value="CAT-like_dom_sf"/>
</dbReference>
<comment type="caution">
    <text evidence="3">The sequence shown here is derived from an EMBL/GenBank/DDBJ whole genome shotgun (WGS) entry which is preliminary data.</text>
</comment>
<organism evidence="3 4">
    <name type="scientific">Brassica napus</name>
    <name type="common">Rape</name>
    <dbReference type="NCBI Taxonomy" id="3708"/>
    <lineage>
        <taxon>Eukaryota</taxon>
        <taxon>Viridiplantae</taxon>
        <taxon>Streptophyta</taxon>
        <taxon>Embryophyta</taxon>
        <taxon>Tracheophyta</taxon>
        <taxon>Spermatophyta</taxon>
        <taxon>Magnoliopsida</taxon>
        <taxon>eudicotyledons</taxon>
        <taxon>Gunneridae</taxon>
        <taxon>Pentapetalae</taxon>
        <taxon>rosids</taxon>
        <taxon>malvids</taxon>
        <taxon>Brassicales</taxon>
        <taxon>Brassicaceae</taxon>
        <taxon>Brassiceae</taxon>
        <taxon>Brassica</taxon>
    </lineage>
</organism>
<feature type="non-terminal residue" evidence="3">
    <location>
        <position position="1"/>
    </location>
</feature>
<keyword evidence="1" id="KW-0808">Transferase</keyword>
<gene>
    <name evidence="3" type="ORF">HID58_015245</name>
</gene>
<reference evidence="3 4" key="1">
    <citation type="submission" date="2021-05" db="EMBL/GenBank/DDBJ databases">
        <title>Genome Assembly of Synthetic Allotetraploid Brassica napus Reveals Homoeologous Exchanges between Subgenomes.</title>
        <authorList>
            <person name="Davis J.T."/>
        </authorList>
    </citation>
    <scope>NUCLEOTIDE SEQUENCE [LARGE SCALE GENOMIC DNA]</scope>
    <source>
        <strain evidence="4">cv. Da-Ae</strain>
        <tissue evidence="3">Seedling</tissue>
    </source>
</reference>
<evidence type="ECO:0000313" key="3">
    <source>
        <dbReference type="EMBL" id="KAH0929518.1"/>
    </source>
</evidence>
<dbReference type="PANTHER" id="PTHR31625">
    <property type="match status" value="1"/>
</dbReference>
<protein>
    <recommendedName>
        <fullName evidence="5">Phenolic glucoside malonyltransferase 1</fullName>
    </recommendedName>
</protein>
<proteinExistence type="predicted"/>
<evidence type="ECO:0000256" key="1">
    <source>
        <dbReference type="ARBA" id="ARBA00022679"/>
    </source>
</evidence>